<organism evidence="5 6">
    <name type="scientific">Thermoflexibacter ruber</name>
    <dbReference type="NCBI Taxonomy" id="1003"/>
    <lineage>
        <taxon>Bacteria</taxon>
        <taxon>Pseudomonadati</taxon>
        <taxon>Bacteroidota</taxon>
        <taxon>Cytophagia</taxon>
        <taxon>Cytophagales</taxon>
        <taxon>Thermoflexibacteraceae</taxon>
        <taxon>Thermoflexibacter</taxon>
    </lineage>
</organism>
<dbReference type="RefSeq" id="WP_091545251.1">
    <property type="nucleotide sequence ID" value="NZ_FONY01000018.1"/>
</dbReference>
<dbReference type="Proteomes" id="UP000199513">
    <property type="component" value="Unassembled WGS sequence"/>
</dbReference>
<evidence type="ECO:0000256" key="1">
    <source>
        <dbReference type="ARBA" id="ARBA00023002"/>
    </source>
</evidence>
<name>A0A1I2GIF8_9BACT</name>
<evidence type="ECO:0000313" key="6">
    <source>
        <dbReference type="Proteomes" id="UP000199513"/>
    </source>
</evidence>
<dbReference type="PIRSF" id="PIRSF018250">
    <property type="entry name" value="Saccharopine_DH_Lys"/>
    <property type="match status" value="1"/>
</dbReference>
<feature type="binding site" evidence="3">
    <location>
        <begin position="187"/>
        <end position="188"/>
    </location>
    <ligand>
        <name>NAD(+)</name>
        <dbReference type="ChEBI" id="CHEBI:57540"/>
    </ligand>
</feature>
<gene>
    <name evidence="5" type="ORF">SAMN04488541_101878</name>
</gene>
<protein>
    <submittedName>
        <fullName evidence="5">Alanine dehydrogenase</fullName>
    </submittedName>
</protein>
<dbReference type="OrthoDB" id="1141481at2"/>
<keyword evidence="1" id="KW-0560">Oxidoreductase</keyword>
<dbReference type="Pfam" id="PF05222">
    <property type="entry name" value="AlaDh_PNT_N"/>
    <property type="match status" value="1"/>
</dbReference>
<reference evidence="5 6" key="1">
    <citation type="submission" date="2016-10" db="EMBL/GenBank/DDBJ databases">
        <authorList>
            <person name="de Groot N.N."/>
        </authorList>
    </citation>
    <scope>NUCLEOTIDE SEQUENCE [LARGE SCALE GENOMIC DNA]</scope>
    <source>
        <strain>GEY</strain>
        <strain evidence="6">DSM 9560</strain>
    </source>
</reference>
<dbReference type="CDD" id="cd05199">
    <property type="entry name" value="SDH_like"/>
    <property type="match status" value="1"/>
</dbReference>
<dbReference type="STRING" id="1003.SAMN04488541_101878"/>
<dbReference type="InterPro" id="IPR027281">
    <property type="entry name" value="Lys1"/>
</dbReference>
<dbReference type="GO" id="GO:0009085">
    <property type="term" value="P:lysine biosynthetic process"/>
    <property type="evidence" value="ECO:0007669"/>
    <property type="project" value="InterPro"/>
</dbReference>
<dbReference type="EMBL" id="FONY01000018">
    <property type="protein sequence ID" value="SFF16839.1"/>
    <property type="molecule type" value="Genomic_DNA"/>
</dbReference>
<proteinExistence type="predicted"/>
<feature type="active site" description="Proton donor" evidence="2">
    <location>
        <position position="91"/>
    </location>
</feature>
<dbReference type="SUPFAM" id="SSF52283">
    <property type="entry name" value="Formate/glycerate dehydrogenase catalytic domain-like"/>
    <property type="match status" value="1"/>
</dbReference>
<sequence>MLHIGIIREGKIPTDKRTPLSPVQCQSVMQKFPHTKISVQPSPVRCFKDEEYESVGIEIREDLSECDILLGIKEVPINMLIPNKTYLFFSHTIKKQAHNRKLLQSILKKNIKLVDYETLTNAKGERLIAFGWYAGWVGAYNALLMCGKRYGLFELKRAFQCFDKAEMLKELEKVKLPPIKIALTGGGRVATGAVELLEKAKVKRVSVQEYLQNGDFQEAVYVQLRSADYHTHKEGKTFIQEEFYQHPERFVSTFSRFYAITDLLIACAYWNPNAPLLFTKQEMRQPNFRISMVADITCDIDGSIPCTQQSANILDPVYDYNKESETVCASFSDFSHINVMAVDNLPTELPRDASEYFGGVLIENIFPHLLCGDKEKVIQRATIAENGKLMPNFAYLEEYVSEPQTVDL</sequence>
<dbReference type="InterPro" id="IPR051168">
    <property type="entry name" value="AASS"/>
</dbReference>
<dbReference type="AlphaFoldDB" id="A0A1I2GIF8"/>
<feature type="domain" description="Alanine dehydrogenase/pyridine nucleotide transhydrogenase N-terminal" evidence="4">
    <location>
        <begin position="5"/>
        <end position="137"/>
    </location>
</feature>
<feature type="binding site" evidence="3">
    <location>
        <position position="231"/>
    </location>
    <ligand>
        <name>NAD(+)</name>
        <dbReference type="ChEBI" id="CHEBI:57540"/>
    </ligand>
</feature>
<accession>A0A1I2GIF8</accession>
<evidence type="ECO:0000256" key="2">
    <source>
        <dbReference type="PIRSR" id="PIRSR018250-1"/>
    </source>
</evidence>
<dbReference type="PANTHER" id="PTHR11133:SF22">
    <property type="entry name" value="ALPHA-AMINOADIPIC SEMIALDEHYDE SYNTHASE, MITOCHONDRIAL"/>
    <property type="match status" value="1"/>
</dbReference>
<evidence type="ECO:0000256" key="3">
    <source>
        <dbReference type="PIRSR" id="PIRSR018250-3"/>
    </source>
</evidence>
<dbReference type="GO" id="GO:0004754">
    <property type="term" value="F:saccharopine dehydrogenase (NAD+, L-lysine-forming) activity"/>
    <property type="evidence" value="ECO:0007669"/>
    <property type="project" value="InterPro"/>
</dbReference>
<dbReference type="Gene3D" id="3.40.50.720">
    <property type="entry name" value="NAD(P)-binding Rossmann-like Domain"/>
    <property type="match status" value="2"/>
</dbReference>
<evidence type="ECO:0000313" key="5">
    <source>
        <dbReference type="EMBL" id="SFF16839.1"/>
    </source>
</evidence>
<feature type="active site" description="Proton acceptor" evidence="2">
    <location>
        <position position="73"/>
    </location>
</feature>
<dbReference type="SMART" id="SM01003">
    <property type="entry name" value="AlaDh_PNT_N"/>
    <property type="match status" value="1"/>
</dbReference>
<evidence type="ECO:0000259" key="4">
    <source>
        <dbReference type="SMART" id="SM01003"/>
    </source>
</evidence>
<feature type="binding site" evidence="3">
    <location>
        <position position="269"/>
    </location>
    <ligand>
        <name>NAD(+)</name>
        <dbReference type="ChEBI" id="CHEBI:57540"/>
    </ligand>
</feature>
<keyword evidence="3" id="KW-0520">NAD</keyword>
<keyword evidence="6" id="KW-1185">Reference proteome</keyword>
<dbReference type="PANTHER" id="PTHR11133">
    <property type="entry name" value="SACCHAROPINE DEHYDROGENASE"/>
    <property type="match status" value="1"/>
</dbReference>
<feature type="binding site" evidence="3">
    <location>
        <position position="215"/>
    </location>
    <ligand>
        <name>NAD(+)</name>
        <dbReference type="ChEBI" id="CHEBI:57540"/>
    </ligand>
</feature>
<dbReference type="InterPro" id="IPR007886">
    <property type="entry name" value="AlaDH/PNT_N"/>
</dbReference>